<dbReference type="GO" id="GO:0005737">
    <property type="term" value="C:cytoplasm"/>
    <property type="evidence" value="ECO:0007669"/>
    <property type="project" value="UniProtKB-SubCell"/>
</dbReference>
<comment type="catalytic activity">
    <reaction evidence="6">
        <text>N(2)-formyl-N(1)-(5-phospho-beta-D-ribosyl)glycinamide + L-glutamine + ATP + H2O = 2-formamido-N(1)-(5-O-phospho-beta-D-ribosyl)acetamidine + L-glutamate + ADP + phosphate + H(+)</text>
        <dbReference type="Rhea" id="RHEA:17129"/>
        <dbReference type="ChEBI" id="CHEBI:15377"/>
        <dbReference type="ChEBI" id="CHEBI:15378"/>
        <dbReference type="ChEBI" id="CHEBI:29985"/>
        <dbReference type="ChEBI" id="CHEBI:30616"/>
        <dbReference type="ChEBI" id="CHEBI:43474"/>
        <dbReference type="ChEBI" id="CHEBI:58359"/>
        <dbReference type="ChEBI" id="CHEBI:147286"/>
        <dbReference type="ChEBI" id="CHEBI:147287"/>
        <dbReference type="ChEBI" id="CHEBI:456216"/>
        <dbReference type="EC" id="6.3.5.3"/>
    </reaction>
</comment>
<evidence type="ECO:0000256" key="3">
    <source>
        <dbReference type="ARBA" id="ARBA00022741"/>
    </source>
</evidence>
<keyword evidence="4 6" id="KW-0658">Purine biosynthesis</keyword>
<comment type="similarity">
    <text evidence="6">Belongs to the PurS family.</text>
</comment>
<dbReference type="UniPathway" id="UPA00074">
    <property type="reaction ID" value="UER00128"/>
</dbReference>
<evidence type="ECO:0000256" key="5">
    <source>
        <dbReference type="ARBA" id="ARBA00022840"/>
    </source>
</evidence>
<evidence type="ECO:0000256" key="7">
    <source>
        <dbReference type="SAM" id="MobiDB-lite"/>
    </source>
</evidence>
<dbReference type="Proteomes" id="UP000612808">
    <property type="component" value="Unassembled WGS sequence"/>
</dbReference>
<comment type="subcellular location">
    <subcellularLocation>
        <location evidence="6">Cytoplasm</location>
    </subcellularLocation>
</comment>
<dbReference type="PANTHER" id="PTHR34696">
    <property type="entry name" value="PHOSPHORIBOSYLFORMYLGLYCINAMIDINE SYNTHASE SUBUNIT PURS"/>
    <property type="match status" value="1"/>
</dbReference>
<evidence type="ECO:0000256" key="1">
    <source>
        <dbReference type="ARBA" id="ARBA00022490"/>
    </source>
</evidence>
<keyword evidence="2 6" id="KW-0436">Ligase</keyword>
<organism evidence="8 9">
    <name type="scientific">Actinocatenispora rupis</name>
    <dbReference type="NCBI Taxonomy" id="519421"/>
    <lineage>
        <taxon>Bacteria</taxon>
        <taxon>Bacillati</taxon>
        <taxon>Actinomycetota</taxon>
        <taxon>Actinomycetes</taxon>
        <taxon>Micromonosporales</taxon>
        <taxon>Micromonosporaceae</taxon>
        <taxon>Actinocatenispora</taxon>
    </lineage>
</organism>
<dbReference type="GO" id="GO:0006189">
    <property type="term" value="P:'de novo' IMP biosynthetic process"/>
    <property type="evidence" value="ECO:0007669"/>
    <property type="project" value="UniProtKB-UniRule"/>
</dbReference>
<dbReference type="AlphaFoldDB" id="A0A8J3NFM9"/>
<sequence length="170" mass="17873">MVKASLRCIDRFAVRPLRSVAGRRGTLAALVTGNYRQERRVARVVVDVMLKPEILDPAGQAVAGALPRLGVSDVASVRIGKRVEIEFTGEPDLDRAREIADKLLANPVIEDFSIRVEDTPAPAGARAASGPVDAVAGCDPVEPNVSVQTPAALPADTPLVPAQPEGEPGQ</sequence>
<dbReference type="NCBIfam" id="TIGR00302">
    <property type="entry name" value="phosphoribosylformylglycinamidine synthase subunit PurS"/>
    <property type="match status" value="1"/>
</dbReference>
<name>A0A8J3NFM9_9ACTN</name>
<accession>A0A8J3NFM9</accession>
<proteinExistence type="inferred from homology"/>
<keyword evidence="3 6" id="KW-0547">Nucleotide-binding</keyword>
<dbReference type="GO" id="GO:0005524">
    <property type="term" value="F:ATP binding"/>
    <property type="evidence" value="ECO:0007669"/>
    <property type="project" value="UniProtKB-UniRule"/>
</dbReference>
<dbReference type="Gene3D" id="3.30.1280.10">
    <property type="entry name" value="Phosphoribosylformylglycinamidine synthase subunit PurS"/>
    <property type="match status" value="1"/>
</dbReference>
<dbReference type="EC" id="6.3.5.3" evidence="6"/>
<comment type="pathway">
    <text evidence="6">Purine metabolism; IMP biosynthesis via de novo pathway; 5-amino-1-(5-phospho-D-ribosyl)imidazole from N(2)-formyl-N(1)-(5-phospho-D-ribosyl)glycinamide: step 1/2.</text>
</comment>
<gene>
    <name evidence="6" type="primary">purS</name>
    <name evidence="8" type="ORF">Aru02nite_48680</name>
</gene>
<evidence type="ECO:0000313" key="8">
    <source>
        <dbReference type="EMBL" id="GID13979.1"/>
    </source>
</evidence>
<evidence type="ECO:0000256" key="6">
    <source>
        <dbReference type="HAMAP-Rule" id="MF_01926"/>
    </source>
</evidence>
<keyword evidence="5 6" id="KW-0067">ATP-binding</keyword>
<feature type="region of interest" description="Disordered" evidence="7">
    <location>
        <begin position="140"/>
        <end position="170"/>
    </location>
</feature>
<evidence type="ECO:0000313" key="9">
    <source>
        <dbReference type="Proteomes" id="UP000612808"/>
    </source>
</evidence>
<dbReference type="HAMAP" id="MF_01926">
    <property type="entry name" value="PurS"/>
    <property type="match status" value="1"/>
</dbReference>
<dbReference type="InterPro" id="IPR003850">
    <property type="entry name" value="PurS"/>
</dbReference>
<comment type="subunit">
    <text evidence="6">Part of the FGAM synthase complex composed of 1 PurL, 1 PurQ and 2 PurS subunits.</text>
</comment>
<keyword evidence="1 6" id="KW-0963">Cytoplasm</keyword>
<dbReference type="GO" id="GO:0004642">
    <property type="term" value="F:phosphoribosylformylglycinamidine synthase activity"/>
    <property type="evidence" value="ECO:0007669"/>
    <property type="project" value="UniProtKB-UniRule"/>
</dbReference>
<evidence type="ECO:0000256" key="4">
    <source>
        <dbReference type="ARBA" id="ARBA00022755"/>
    </source>
</evidence>
<evidence type="ECO:0000256" key="2">
    <source>
        <dbReference type="ARBA" id="ARBA00022598"/>
    </source>
</evidence>
<reference evidence="8" key="1">
    <citation type="submission" date="2021-01" db="EMBL/GenBank/DDBJ databases">
        <title>Whole genome shotgun sequence of Actinocatenispora rupis NBRC 107355.</title>
        <authorList>
            <person name="Komaki H."/>
            <person name="Tamura T."/>
        </authorList>
    </citation>
    <scope>NUCLEOTIDE SEQUENCE</scope>
    <source>
        <strain evidence="8">NBRC 107355</strain>
    </source>
</reference>
<dbReference type="EMBL" id="BOMB01000028">
    <property type="protein sequence ID" value="GID13979.1"/>
    <property type="molecule type" value="Genomic_DNA"/>
</dbReference>
<dbReference type="InterPro" id="IPR036604">
    <property type="entry name" value="PurS-like_sf"/>
</dbReference>
<comment type="caution">
    <text evidence="8">The sequence shown here is derived from an EMBL/GenBank/DDBJ whole genome shotgun (WGS) entry which is preliminary data.</text>
</comment>
<dbReference type="PANTHER" id="PTHR34696:SF1">
    <property type="entry name" value="PHOSPHORIBOSYLFORMYLGLYCINAMIDINE SYNTHASE SUBUNIT PURS"/>
    <property type="match status" value="1"/>
</dbReference>
<protein>
    <recommendedName>
        <fullName evidence="6">Phosphoribosylformylglycinamidine synthase subunit PurS</fullName>
        <shortName evidence="6">FGAM synthase</shortName>
        <ecNumber evidence="6">6.3.5.3</ecNumber>
    </recommendedName>
    <alternativeName>
        <fullName evidence="6">Formylglycinamide ribonucleotide amidotransferase subunit III</fullName>
        <shortName evidence="6">FGAR amidotransferase III</shortName>
        <shortName evidence="6">FGAR-AT III</shortName>
    </alternativeName>
    <alternativeName>
        <fullName evidence="6">Phosphoribosylformylglycinamidine synthase subunit III</fullName>
    </alternativeName>
</protein>
<keyword evidence="9" id="KW-1185">Reference proteome</keyword>
<dbReference type="Pfam" id="PF02700">
    <property type="entry name" value="PurS"/>
    <property type="match status" value="1"/>
</dbReference>
<dbReference type="SUPFAM" id="SSF82697">
    <property type="entry name" value="PurS-like"/>
    <property type="match status" value="1"/>
</dbReference>
<dbReference type="NCBIfam" id="NF004630">
    <property type="entry name" value="PRK05974.1"/>
    <property type="match status" value="1"/>
</dbReference>
<comment type="function">
    <text evidence="6">Part of the phosphoribosylformylglycinamidine synthase complex involved in the purines biosynthetic pathway. Catalyzes the ATP-dependent conversion of formylglycinamide ribonucleotide (FGAR) and glutamine to yield formylglycinamidine ribonucleotide (FGAM) and glutamate. The FGAM synthase complex is composed of three subunits. PurQ produces an ammonia molecule by converting glutamine to glutamate. PurL transfers the ammonia molecule to FGAR to form FGAM in an ATP-dependent manner. PurS interacts with PurQ and PurL and is thought to assist in the transfer of the ammonia molecule from PurQ to PurL.</text>
</comment>